<dbReference type="Pfam" id="PF13320">
    <property type="entry name" value="GH123_cat"/>
    <property type="match status" value="1"/>
</dbReference>
<keyword evidence="3" id="KW-0808">Transferase</keyword>
<dbReference type="InterPro" id="IPR025150">
    <property type="entry name" value="GH123_cat"/>
</dbReference>
<evidence type="ECO:0000313" key="3">
    <source>
        <dbReference type="EMBL" id="JAC81970.1"/>
    </source>
</evidence>
<dbReference type="AlphaFoldDB" id="A0A061SGE6"/>
<organism evidence="3">
    <name type="scientific">Tetraselmis sp. GSL018</name>
    <dbReference type="NCBI Taxonomy" id="582737"/>
    <lineage>
        <taxon>Eukaryota</taxon>
        <taxon>Viridiplantae</taxon>
        <taxon>Chlorophyta</taxon>
        <taxon>core chlorophytes</taxon>
        <taxon>Chlorodendrophyceae</taxon>
        <taxon>Chlorodendrales</taxon>
        <taxon>Chlorodendraceae</taxon>
        <taxon>Tetraselmis</taxon>
    </lineage>
</organism>
<feature type="compositionally biased region" description="Low complexity" evidence="1">
    <location>
        <begin position="50"/>
        <end position="63"/>
    </location>
</feature>
<feature type="domain" description="Glycoside hydrolase 123 catalytic" evidence="2">
    <location>
        <begin position="511"/>
        <end position="617"/>
    </location>
</feature>
<dbReference type="EMBL" id="GBEZ01003147">
    <property type="protein sequence ID" value="JAC81970.1"/>
    <property type="molecule type" value="Transcribed_RNA"/>
</dbReference>
<dbReference type="PANTHER" id="PTHR37193">
    <property type="entry name" value="ALPHA-1,6-MANNOSYL-GLYCOPROTEIN 2-BETA-N-ACETYLGLUCOSAMINYLTRANSFERASE"/>
    <property type="match status" value="1"/>
</dbReference>
<accession>A0A061SGE6</accession>
<protein>
    <submittedName>
        <fullName evidence="3">Alpha--mannosyl-glycoprotein 2-beta-n-acetylglucosaminyltransferase</fullName>
    </submittedName>
</protein>
<dbReference type="PANTHER" id="PTHR37193:SF1">
    <property type="entry name" value="ALPHA-1,6-MANNOSYL-GLYCOPROTEIN 2-BETA-N-ACETYLGLUCOSAMINYLTRANSFERASE"/>
    <property type="match status" value="1"/>
</dbReference>
<keyword evidence="3" id="KW-0328">Glycosyltransferase</keyword>
<proteinExistence type="predicted"/>
<reference evidence="3" key="1">
    <citation type="submission" date="2014-05" db="EMBL/GenBank/DDBJ databases">
        <title>The transcriptome of the halophilic microalga Tetraselmis sp. GSL018 isolated from the Great Salt Lake, Utah.</title>
        <authorList>
            <person name="Jinkerson R.E."/>
            <person name="D'Adamo S."/>
            <person name="Posewitz M.C."/>
        </authorList>
    </citation>
    <scope>NUCLEOTIDE SEQUENCE</scope>
    <source>
        <strain evidence="3">GSL018</strain>
    </source>
</reference>
<feature type="region of interest" description="Disordered" evidence="1">
    <location>
        <begin position="20"/>
        <end position="65"/>
    </location>
</feature>
<evidence type="ECO:0000256" key="1">
    <source>
        <dbReference type="SAM" id="MobiDB-lite"/>
    </source>
</evidence>
<evidence type="ECO:0000259" key="2">
    <source>
        <dbReference type="Pfam" id="PF13320"/>
    </source>
</evidence>
<feature type="compositionally biased region" description="Polar residues" evidence="1">
    <location>
        <begin position="30"/>
        <end position="49"/>
    </location>
</feature>
<name>A0A061SGE6_9CHLO</name>
<sequence length="663" mass="72164">MEDDIKQLSSSLKDSLQVTNVKAGTKQGEMPTSVQTLSNAVSSSSDPAQTPSTPSSVGTSTSTQPWLLGTASSPLSVWATSAVNNLSDGPQRNAWDDALNTGTNVRLLVARGERASFQVGVSSQGSVRGLEVAITCSRFNADRSSKSCAIPGTGLNPSCVSLRRIYPPDALVPCAWGARLSMPEEGTVGFWVSIDVPTSQDPGLYQGDLTVAGHVSLLPAKAAVPALRSVADKCSRATSADGPVDLYKALKSVEDEIRRISSQLDHGSRMLLPEVLSVSLEVVDVQIPQCPSFPVLCGLSEEVLENRWQVERNSEEWRTLLCRHFRFMLRYRMCPYFCRWGARGCGMGLVTYTSPFPIGSPMADELLSSPQLCRYVVPFPSDENGAAPLEAEDATAPTHASLKHAQAQPHWAKAMFYLFDEPTTTAEYEKLDLWASRLRETVPKPTVLTTFYCGPKDGTFPEGSWQSLMEVPELLKDSTQVFCVSQWALGEDPSAPRELADTIMHAVGDSGEQWSYVCMGPGSPHPNWHLNMTGGQHRAVAWRAWAEGARGLLYWGANCYDTAAASPCEPITFRRGLPPGDGVLIYPGERYGAGQEPLASVRLERALIGLQDVELLEQHAAKFGRATTVEIMRSRAYSGPRSFTQSWSEMESLRALVARQILA</sequence>
<gene>
    <name evidence="3" type="ORF">TSPGSL018_6723</name>
</gene>
<dbReference type="GO" id="GO:0016757">
    <property type="term" value="F:glycosyltransferase activity"/>
    <property type="evidence" value="ECO:0007669"/>
    <property type="project" value="UniProtKB-KW"/>
</dbReference>